<keyword evidence="3" id="KW-1185">Reference proteome</keyword>
<gene>
    <name evidence="2" type="ORF">QV01_09555</name>
</gene>
<sequence length="201" mass="23177">MYSLYISKPLSSWSLRPWILLKELAIPFEEIQVNFLEDRQKQRQAFVKFSPTAKIPVLHANNQIIWDSLAIVEYIAEDYPQVWAADRMARAWSRSACAEMHSGFMKLRQICGFNPLVTSPLTEVPEDVVADLKRIDQLWQEGLTQFKGPYLAGKTFTAVDAFFLPVASRIATYGLENYLSEISRCYQQRLLNLPSLQAWLK</sequence>
<dbReference type="GO" id="GO:0016740">
    <property type="term" value="F:transferase activity"/>
    <property type="evidence" value="ECO:0007669"/>
    <property type="project" value="UniProtKB-KW"/>
</dbReference>
<evidence type="ECO:0000313" key="3">
    <source>
        <dbReference type="Proteomes" id="UP000243558"/>
    </source>
</evidence>
<dbReference type="InterPro" id="IPR040079">
    <property type="entry name" value="Glutathione_S-Trfase"/>
</dbReference>
<evidence type="ECO:0000313" key="2">
    <source>
        <dbReference type="EMBL" id="OBW90787.1"/>
    </source>
</evidence>
<dbReference type="OrthoDB" id="9799538at2"/>
<dbReference type="SFLD" id="SFLDS00019">
    <property type="entry name" value="Glutathione_Transferase_(cytos"/>
    <property type="match status" value="1"/>
</dbReference>
<reference evidence="2 3" key="1">
    <citation type="submission" date="2014-11" db="EMBL/GenBank/DDBJ databases">
        <title>Pan-genome of Gallibacterium spp.</title>
        <authorList>
            <person name="Kudirkiene E."/>
            <person name="Bojesen A.M."/>
        </authorList>
    </citation>
    <scope>NUCLEOTIDE SEQUENCE [LARGE SCALE GENOMIC DNA]</scope>
    <source>
        <strain evidence="2 3">F151</strain>
    </source>
</reference>
<dbReference type="RefSeq" id="WP_065239849.1">
    <property type="nucleotide sequence ID" value="NZ_JTJM01000052.1"/>
</dbReference>
<dbReference type="Gene3D" id="1.20.1050.10">
    <property type="match status" value="1"/>
</dbReference>
<dbReference type="CDD" id="cd03194">
    <property type="entry name" value="GST_C_3"/>
    <property type="match status" value="1"/>
</dbReference>
<dbReference type="PANTHER" id="PTHR44051">
    <property type="entry name" value="GLUTATHIONE S-TRANSFERASE-RELATED"/>
    <property type="match status" value="1"/>
</dbReference>
<evidence type="ECO:0000259" key="1">
    <source>
        <dbReference type="PROSITE" id="PS50404"/>
    </source>
</evidence>
<dbReference type="SUPFAM" id="SSF52833">
    <property type="entry name" value="Thioredoxin-like"/>
    <property type="match status" value="1"/>
</dbReference>
<feature type="domain" description="GST N-terminal" evidence="1">
    <location>
        <begin position="1"/>
        <end position="83"/>
    </location>
</feature>
<dbReference type="Gene3D" id="3.40.30.10">
    <property type="entry name" value="Glutaredoxin"/>
    <property type="match status" value="1"/>
</dbReference>
<protein>
    <submittedName>
        <fullName evidence="2">Glutathione S-transferase</fullName>
    </submittedName>
</protein>
<organism evidence="2 3">
    <name type="scientific">Gallibacterium genomosp. 3</name>
    <dbReference type="NCBI Taxonomy" id="505345"/>
    <lineage>
        <taxon>Bacteria</taxon>
        <taxon>Pseudomonadati</taxon>
        <taxon>Pseudomonadota</taxon>
        <taxon>Gammaproteobacteria</taxon>
        <taxon>Pasteurellales</taxon>
        <taxon>Pasteurellaceae</taxon>
        <taxon>Gallibacterium</taxon>
    </lineage>
</organism>
<dbReference type="PROSITE" id="PS50404">
    <property type="entry name" value="GST_NTER"/>
    <property type="match status" value="1"/>
</dbReference>
<name>A0A1A7NKW2_9PAST</name>
<dbReference type="PANTHER" id="PTHR44051:SF8">
    <property type="entry name" value="GLUTATHIONE S-TRANSFERASE GSTA"/>
    <property type="match status" value="1"/>
</dbReference>
<comment type="caution">
    <text evidence="2">The sequence shown here is derived from an EMBL/GenBank/DDBJ whole genome shotgun (WGS) entry which is preliminary data.</text>
</comment>
<dbReference type="Pfam" id="PF13409">
    <property type="entry name" value="GST_N_2"/>
    <property type="match status" value="1"/>
</dbReference>
<dbReference type="InterPro" id="IPR036282">
    <property type="entry name" value="Glutathione-S-Trfase_C_sf"/>
</dbReference>
<dbReference type="SUPFAM" id="SSF47616">
    <property type="entry name" value="GST C-terminal domain-like"/>
    <property type="match status" value="1"/>
</dbReference>
<dbReference type="PATRIC" id="fig|505345.7.peg.1891"/>
<dbReference type="InterPro" id="IPR036249">
    <property type="entry name" value="Thioredoxin-like_sf"/>
</dbReference>
<dbReference type="EMBL" id="JTJM01000052">
    <property type="protein sequence ID" value="OBW90787.1"/>
    <property type="molecule type" value="Genomic_DNA"/>
</dbReference>
<keyword evidence="2" id="KW-0808">Transferase</keyword>
<dbReference type="Proteomes" id="UP000243558">
    <property type="component" value="Unassembled WGS sequence"/>
</dbReference>
<proteinExistence type="predicted"/>
<dbReference type="SFLD" id="SFLDG00358">
    <property type="entry name" value="Main_(cytGST)"/>
    <property type="match status" value="1"/>
</dbReference>
<accession>A0A1A7NKW2</accession>
<dbReference type="AlphaFoldDB" id="A0A1A7NKW2"/>
<dbReference type="InterPro" id="IPR004045">
    <property type="entry name" value="Glutathione_S-Trfase_N"/>
</dbReference>